<dbReference type="InterPro" id="IPR036390">
    <property type="entry name" value="WH_DNA-bd_sf"/>
</dbReference>
<evidence type="ECO:0000313" key="5">
    <source>
        <dbReference type="EMBL" id="GAA1879977.1"/>
    </source>
</evidence>
<dbReference type="Gene3D" id="3.30.450.40">
    <property type="match status" value="1"/>
</dbReference>
<evidence type="ECO:0000256" key="1">
    <source>
        <dbReference type="ARBA" id="ARBA00023015"/>
    </source>
</evidence>
<evidence type="ECO:0000256" key="2">
    <source>
        <dbReference type="ARBA" id="ARBA00023125"/>
    </source>
</evidence>
<protein>
    <submittedName>
        <fullName evidence="5">IclR family transcriptional regulator</fullName>
    </submittedName>
</protein>
<proteinExistence type="predicted"/>
<dbReference type="PANTHER" id="PTHR30136:SF39">
    <property type="entry name" value="TRANSCRIPTIONAL REGULATORY PROTEIN"/>
    <property type="match status" value="1"/>
</dbReference>
<dbReference type="SUPFAM" id="SSF46785">
    <property type="entry name" value="Winged helix' DNA-binding domain"/>
    <property type="match status" value="1"/>
</dbReference>
<comment type="caution">
    <text evidence="5">The sequence shown here is derived from an EMBL/GenBank/DDBJ whole genome shotgun (WGS) entry which is preliminary data.</text>
</comment>
<gene>
    <name evidence="5" type="ORF">GCM10009836_71680</name>
</gene>
<accession>A0ABN2NPN1</accession>
<dbReference type="PANTHER" id="PTHR30136">
    <property type="entry name" value="HELIX-TURN-HELIX TRANSCRIPTIONAL REGULATOR, ICLR FAMILY"/>
    <property type="match status" value="1"/>
</dbReference>
<evidence type="ECO:0000313" key="6">
    <source>
        <dbReference type="Proteomes" id="UP001500449"/>
    </source>
</evidence>
<dbReference type="Proteomes" id="UP001500449">
    <property type="component" value="Unassembled WGS sequence"/>
</dbReference>
<name>A0ABN2NPN1_9PSEU</name>
<sequence>MLSAFTAERTTMTATEIAAVIEVSVPTAHRIAKALEGNGYLARHGAGKAYGPGPQILRLARLMSETRVNGHQGALLAALRDRFDETVSLHIRVGDRRVCIAEEVSRQGIRVTSGVGETYPLTAGAAGKAILAQLPADEVHRIVDLPASDAWGLPRTELLEEIELTRRRGWATSTGETVPGALAVAVPLPLSGDGPPSALNLVGPRDRMDPDTVDKALAALREAARS</sequence>
<feature type="domain" description="IclR-ED" evidence="4">
    <location>
        <begin position="55"/>
        <end position="226"/>
    </location>
</feature>
<dbReference type="Pfam" id="PF09339">
    <property type="entry name" value="HTH_IclR"/>
    <property type="match status" value="1"/>
</dbReference>
<reference evidence="5 6" key="1">
    <citation type="journal article" date="2019" name="Int. J. Syst. Evol. Microbiol.">
        <title>The Global Catalogue of Microorganisms (GCM) 10K type strain sequencing project: providing services to taxonomists for standard genome sequencing and annotation.</title>
        <authorList>
            <consortium name="The Broad Institute Genomics Platform"/>
            <consortium name="The Broad Institute Genome Sequencing Center for Infectious Disease"/>
            <person name="Wu L."/>
            <person name="Ma J."/>
        </authorList>
    </citation>
    <scope>NUCLEOTIDE SEQUENCE [LARGE SCALE GENOMIC DNA]</scope>
    <source>
        <strain evidence="5 6">JCM 16009</strain>
    </source>
</reference>
<dbReference type="EMBL" id="BAAAQK010000029">
    <property type="protein sequence ID" value="GAA1879977.1"/>
    <property type="molecule type" value="Genomic_DNA"/>
</dbReference>
<dbReference type="InterPro" id="IPR050707">
    <property type="entry name" value="HTH_MetabolicPath_Reg"/>
</dbReference>
<keyword evidence="2" id="KW-0238">DNA-binding</keyword>
<evidence type="ECO:0000259" key="4">
    <source>
        <dbReference type="PROSITE" id="PS51078"/>
    </source>
</evidence>
<dbReference type="SUPFAM" id="SSF55781">
    <property type="entry name" value="GAF domain-like"/>
    <property type="match status" value="1"/>
</dbReference>
<keyword evidence="6" id="KW-1185">Reference proteome</keyword>
<dbReference type="InterPro" id="IPR029016">
    <property type="entry name" value="GAF-like_dom_sf"/>
</dbReference>
<keyword evidence="1" id="KW-0805">Transcription regulation</keyword>
<dbReference type="InterPro" id="IPR036388">
    <property type="entry name" value="WH-like_DNA-bd_sf"/>
</dbReference>
<dbReference type="Gene3D" id="1.10.10.10">
    <property type="entry name" value="Winged helix-like DNA-binding domain superfamily/Winged helix DNA-binding domain"/>
    <property type="match status" value="1"/>
</dbReference>
<evidence type="ECO:0000256" key="3">
    <source>
        <dbReference type="ARBA" id="ARBA00023163"/>
    </source>
</evidence>
<dbReference type="Pfam" id="PF01614">
    <property type="entry name" value="IclR_C"/>
    <property type="match status" value="1"/>
</dbReference>
<keyword evidence="3" id="KW-0804">Transcription</keyword>
<dbReference type="PROSITE" id="PS51078">
    <property type="entry name" value="ICLR_ED"/>
    <property type="match status" value="1"/>
</dbReference>
<organism evidence="5 6">
    <name type="scientific">Pseudonocardia ailaonensis</name>
    <dbReference type="NCBI Taxonomy" id="367279"/>
    <lineage>
        <taxon>Bacteria</taxon>
        <taxon>Bacillati</taxon>
        <taxon>Actinomycetota</taxon>
        <taxon>Actinomycetes</taxon>
        <taxon>Pseudonocardiales</taxon>
        <taxon>Pseudonocardiaceae</taxon>
        <taxon>Pseudonocardia</taxon>
    </lineage>
</organism>
<dbReference type="InterPro" id="IPR014757">
    <property type="entry name" value="Tscrpt_reg_IclR_C"/>
</dbReference>
<dbReference type="InterPro" id="IPR005471">
    <property type="entry name" value="Tscrpt_reg_IclR_N"/>
</dbReference>